<evidence type="ECO:0000256" key="1">
    <source>
        <dbReference type="ARBA" id="ARBA00004651"/>
    </source>
</evidence>
<keyword evidence="2" id="KW-1003">Cell membrane</keyword>
<comment type="catalytic activity">
    <reaction evidence="6">
        <text>3',3'-c-di-GMP + H2O = 5'-phosphoguanylyl(3'-&gt;5')guanosine + H(+)</text>
        <dbReference type="Rhea" id="RHEA:24902"/>
        <dbReference type="ChEBI" id="CHEBI:15377"/>
        <dbReference type="ChEBI" id="CHEBI:15378"/>
        <dbReference type="ChEBI" id="CHEBI:58754"/>
        <dbReference type="ChEBI" id="CHEBI:58805"/>
        <dbReference type="EC" id="3.1.4.52"/>
    </reaction>
    <physiologicalReaction direction="left-to-right" evidence="6">
        <dbReference type="Rhea" id="RHEA:24903"/>
    </physiologicalReaction>
</comment>
<dbReference type="InterPro" id="IPR013656">
    <property type="entry name" value="PAS_4"/>
</dbReference>
<comment type="subcellular location">
    <subcellularLocation>
        <location evidence="1">Cell membrane</location>
        <topology evidence="1">Multi-pass membrane protein</topology>
    </subcellularLocation>
</comment>
<evidence type="ECO:0000256" key="6">
    <source>
        <dbReference type="ARBA" id="ARBA00051114"/>
    </source>
</evidence>
<dbReference type="InterPro" id="IPR035919">
    <property type="entry name" value="EAL_sf"/>
</dbReference>
<dbReference type="InterPro" id="IPR000160">
    <property type="entry name" value="GGDEF_dom"/>
</dbReference>
<proteinExistence type="predicted"/>
<dbReference type="PROSITE" id="PS50883">
    <property type="entry name" value="EAL"/>
    <property type="match status" value="1"/>
</dbReference>
<dbReference type="Gene3D" id="3.20.20.450">
    <property type="entry name" value="EAL domain"/>
    <property type="match status" value="1"/>
</dbReference>
<dbReference type="InterPro" id="IPR000700">
    <property type="entry name" value="PAS-assoc_C"/>
</dbReference>
<dbReference type="InterPro" id="IPR029787">
    <property type="entry name" value="Nucleotide_cyclase"/>
</dbReference>
<evidence type="ECO:0000259" key="10">
    <source>
        <dbReference type="PROSITE" id="PS50883"/>
    </source>
</evidence>
<dbReference type="Pfam" id="PF00563">
    <property type="entry name" value="EAL"/>
    <property type="match status" value="1"/>
</dbReference>
<dbReference type="Gene3D" id="3.30.70.270">
    <property type="match status" value="1"/>
</dbReference>
<feature type="transmembrane region" description="Helical" evidence="7">
    <location>
        <begin position="129"/>
        <end position="150"/>
    </location>
</feature>
<dbReference type="eggNOG" id="COG5001">
    <property type="taxonomic scope" value="Bacteria"/>
</dbReference>
<gene>
    <name evidence="12" type="ORF">METUNv1_02201</name>
</gene>
<dbReference type="FunFam" id="3.20.20.450:FF:000001">
    <property type="entry name" value="Cyclic di-GMP phosphodiesterase yahA"/>
    <property type="match status" value="1"/>
</dbReference>
<dbReference type="AlphaFoldDB" id="F5RD42"/>
<evidence type="ECO:0000256" key="3">
    <source>
        <dbReference type="ARBA" id="ARBA00022692"/>
    </source>
</evidence>
<dbReference type="SMART" id="SM00052">
    <property type="entry name" value="EAL"/>
    <property type="match status" value="1"/>
</dbReference>
<evidence type="ECO:0000256" key="5">
    <source>
        <dbReference type="ARBA" id="ARBA00023136"/>
    </source>
</evidence>
<dbReference type="InterPro" id="IPR035965">
    <property type="entry name" value="PAS-like_dom_sf"/>
</dbReference>
<dbReference type="NCBIfam" id="TIGR00254">
    <property type="entry name" value="GGDEF"/>
    <property type="match status" value="1"/>
</dbReference>
<dbReference type="Pfam" id="PF08448">
    <property type="entry name" value="PAS_4"/>
    <property type="match status" value="1"/>
</dbReference>
<dbReference type="GO" id="GO:0071732">
    <property type="term" value="P:cellular response to nitric oxide"/>
    <property type="evidence" value="ECO:0007669"/>
    <property type="project" value="UniProtKB-ARBA"/>
</dbReference>
<dbReference type="STRING" id="1000565.METUNv1_02201"/>
<dbReference type="Pfam" id="PF07694">
    <property type="entry name" value="5TM-5TMR_LYT"/>
    <property type="match status" value="1"/>
</dbReference>
<feature type="domain" description="GGDEF" evidence="11">
    <location>
        <begin position="474"/>
        <end position="612"/>
    </location>
</feature>
<dbReference type="CDD" id="cd01948">
    <property type="entry name" value="EAL"/>
    <property type="match status" value="1"/>
</dbReference>
<accession>F5RD42</accession>
<dbReference type="SUPFAM" id="SSF141868">
    <property type="entry name" value="EAL domain-like"/>
    <property type="match status" value="1"/>
</dbReference>
<evidence type="ECO:0000259" key="11">
    <source>
        <dbReference type="PROSITE" id="PS50887"/>
    </source>
</evidence>
<evidence type="ECO:0000313" key="12">
    <source>
        <dbReference type="EMBL" id="EGK71513.1"/>
    </source>
</evidence>
<dbReference type="EMBL" id="AFHG01000050">
    <property type="protein sequence ID" value="EGK71513.1"/>
    <property type="molecule type" value="Genomic_DNA"/>
</dbReference>
<dbReference type="InterPro" id="IPR000014">
    <property type="entry name" value="PAS"/>
</dbReference>
<evidence type="ECO:0000256" key="4">
    <source>
        <dbReference type="ARBA" id="ARBA00022989"/>
    </source>
</evidence>
<feature type="domain" description="PAC" evidence="9">
    <location>
        <begin position="390"/>
        <end position="442"/>
    </location>
</feature>
<dbReference type="GO" id="GO:0071111">
    <property type="term" value="F:cyclic-guanylate-specific phosphodiesterase activity"/>
    <property type="evidence" value="ECO:0007669"/>
    <property type="project" value="UniProtKB-EC"/>
</dbReference>
<dbReference type="NCBIfam" id="TIGR00229">
    <property type="entry name" value="sensory_box"/>
    <property type="match status" value="2"/>
</dbReference>
<dbReference type="InterPro" id="IPR043128">
    <property type="entry name" value="Rev_trsase/Diguanyl_cyclase"/>
</dbReference>
<dbReference type="Proteomes" id="UP000005019">
    <property type="component" value="Unassembled WGS sequence"/>
</dbReference>
<feature type="transmembrane region" description="Helical" evidence="7">
    <location>
        <begin position="39"/>
        <end position="60"/>
    </location>
</feature>
<dbReference type="PANTHER" id="PTHR44757:SF2">
    <property type="entry name" value="BIOFILM ARCHITECTURE MAINTENANCE PROTEIN MBAA"/>
    <property type="match status" value="1"/>
</dbReference>
<dbReference type="SMART" id="SM00267">
    <property type="entry name" value="GGDEF"/>
    <property type="match status" value="1"/>
</dbReference>
<feature type="transmembrane region" description="Helical" evidence="7">
    <location>
        <begin position="99"/>
        <end position="120"/>
    </location>
</feature>
<dbReference type="InterPro" id="IPR001610">
    <property type="entry name" value="PAC"/>
</dbReference>
<organism evidence="12 13">
    <name type="scientific">Methyloversatilis universalis (strain ATCC BAA-1314 / DSM 25237 / JCM 13912 / CCUG 52030 / FAM5)</name>
    <dbReference type="NCBI Taxonomy" id="1000565"/>
    <lineage>
        <taxon>Bacteria</taxon>
        <taxon>Pseudomonadati</taxon>
        <taxon>Pseudomonadota</taxon>
        <taxon>Betaproteobacteria</taxon>
        <taxon>Nitrosomonadales</taxon>
        <taxon>Sterolibacteriaceae</taxon>
        <taxon>Methyloversatilis</taxon>
    </lineage>
</organism>
<keyword evidence="3 7" id="KW-0812">Transmembrane</keyword>
<reference evidence="12 13" key="1">
    <citation type="journal article" date="2011" name="J. Bacteriol.">
        <title>Genome sequence of Methyloversatilis universalis FAM5T, a methylotrophic representative of the order Rhodocyclales.</title>
        <authorList>
            <person name="Kittichotirat W."/>
            <person name="Good N.M."/>
            <person name="Hall R."/>
            <person name="Bringel F."/>
            <person name="Lajus A."/>
            <person name="Medigue C."/>
            <person name="Smalley N.E."/>
            <person name="Beck D."/>
            <person name="Bumgarner R."/>
            <person name="Vuilleumier S."/>
            <person name="Kalyuzhnaya M.G."/>
        </authorList>
    </citation>
    <scope>NUCLEOTIDE SEQUENCE [LARGE SCALE GENOMIC DNA]</scope>
    <source>
        <strain evidence="13">ATCC BAA-1314 / JCM 13912 / FAM5</strain>
    </source>
</reference>
<dbReference type="CDD" id="cd00130">
    <property type="entry name" value="PAS"/>
    <property type="match status" value="2"/>
</dbReference>
<keyword evidence="4 7" id="KW-1133">Transmembrane helix</keyword>
<dbReference type="InterPro" id="IPR011620">
    <property type="entry name" value="Sig_transdc_His_kinase_LytS_TM"/>
</dbReference>
<dbReference type="GO" id="GO:0005886">
    <property type="term" value="C:plasma membrane"/>
    <property type="evidence" value="ECO:0007669"/>
    <property type="project" value="UniProtKB-SubCell"/>
</dbReference>
<dbReference type="SMART" id="SM00091">
    <property type="entry name" value="PAS"/>
    <property type="match status" value="2"/>
</dbReference>
<evidence type="ECO:0000259" key="9">
    <source>
        <dbReference type="PROSITE" id="PS50113"/>
    </source>
</evidence>
<dbReference type="SMART" id="SM00086">
    <property type="entry name" value="PAC"/>
    <property type="match status" value="1"/>
</dbReference>
<protein>
    <submittedName>
        <fullName evidence="12">Sensory box protein/GGDEF domain protein</fullName>
    </submittedName>
</protein>
<dbReference type="CDD" id="cd01949">
    <property type="entry name" value="GGDEF"/>
    <property type="match status" value="1"/>
</dbReference>
<dbReference type="FunFam" id="3.30.70.270:FF:000001">
    <property type="entry name" value="Diguanylate cyclase domain protein"/>
    <property type="match status" value="1"/>
</dbReference>
<feature type="transmembrane region" description="Helical" evidence="7">
    <location>
        <begin position="162"/>
        <end position="182"/>
    </location>
</feature>
<dbReference type="PANTHER" id="PTHR44757">
    <property type="entry name" value="DIGUANYLATE CYCLASE DGCP"/>
    <property type="match status" value="1"/>
</dbReference>
<dbReference type="Pfam" id="PF00990">
    <property type="entry name" value="GGDEF"/>
    <property type="match status" value="1"/>
</dbReference>
<keyword evidence="13" id="KW-1185">Reference proteome</keyword>
<dbReference type="GO" id="GO:0000155">
    <property type="term" value="F:phosphorelay sensor kinase activity"/>
    <property type="evidence" value="ECO:0007669"/>
    <property type="project" value="InterPro"/>
</dbReference>
<feature type="domain" description="PAS" evidence="8">
    <location>
        <begin position="197"/>
        <end position="267"/>
    </location>
</feature>
<feature type="transmembrane region" description="Helical" evidence="7">
    <location>
        <begin position="67"/>
        <end position="87"/>
    </location>
</feature>
<dbReference type="GO" id="GO:0071555">
    <property type="term" value="P:cell wall organization"/>
    <property type="evidence" value="ECO:0007669"/>
    <property type="project" value="InterPro"/>
</dbReference>
<dbReference type="Pfam" id="PF13426">
    <property type="entry name" value="PAS_9"/>
    <property type="match status" value="1"/>
</dbReference>
<name>F5RD42_METUF</name>
<evidence type="ECO:0000256" key="2">
    <source>
        <dbReference type="ARBA" id="ARBA00022475"/>
    </source>
</evidence>
<dbReference type="InterPro" id="IPR052155">
    <property type="entry name" value="Biofilm_reg_signaling"/>
</dbReference>
<keyword evidence="5 7" id="KW-0472">Membrane</keyword>
<evidence type="ECO:0000259" key="8">
    <source>
        <dbReference type="PROSITE" id="PS50112"/>
    </source>
</evidence>
<sequence>MALDLIKATALLLALSLLVGLNARVWRQRLLARQIVEGLIYGGICVVGMMMPITLAPGLIFDGRSAVLSMGALFGGPVAGGIAGLIAGSYRLSLGGTGATVGFSVIALSVLSGLALRLLIRGGKVREGFFAFLCLGTVVHLAALLLFMTFPSALARQVLDELALPYLLTLAPATALLGMLLLDLERRRATDEALVASEARMRAITEAIPDVLMVIDEDGRYRKIRAPDSSLLAAGIDRLDGQLMSAVLPPDKTALFQRYIERTLKSDATEVLEYSLDTLAGPRVFEARARALDITFEGRRAVVLLTRDITERVRLEQEQRIAAIAFESQQGMMITDAYSVIIRVNKAFTAITGFSAEEAVGKRTSLLSSGRHDAAFYRAMWARLHADGAWEGEIWNRRRNGEVFPERLSISAVRSSQGLVTHYVAAFMDITFSKAAEDEIRRLAFYDALTGLPNRRLLSDRLGQTMAVSARNGRHGALMFIDLDDFKNVNDLLGHHNGDLLLQKAGARLRDLVRETDTVARFGGDEFVVLLADLPERSIDAAQQAERVAEAMLAALNRPYVLDGQTRQISASIGIAMFAGTTHSIDEMLRRADLSMYESKQLGKNRLQFFDPVMQETVTARLRLEDEIRLGLERDEFVVFYQPQVRDGQGIVSAEALVRWRHPGRGFVPPVQFVPVAERAGLMPQLGRAVMDAALAQLSEWSRAPATSHLSVAINISAAQLYQDGFAESVLDALKRTGAPPTQVMLELTESILLGDIEGAIAVMQTLRSHGVRFSIDDFGTGYSSLGYLQHLPISELKIDRTFVRDLPDNESNIAIVRAVVGLASAIGLSVIAEGVETEEQRASLAAHGCHVFQGYLFARPLPADEFAQLLQDGARADA</sequence>
<evidence type="ECO:0000256" key="7">
    <source>
        <dbReference type="SAM" id="Phobius"/>
    </source>
</evidence>
<comment type="caution">
    <text evidence="12">The sequence shown here is derived from an EMBL/GenBank/DDBJ whole genome shotgun (WGS) entry which is preliminary data.</text>
</comment>
<dbReference type="PROSITE" id="PS50112">
    <property type="entry name" value="PAS"/>
    <property type="match status" value="2"/>
</dbReference>
<dbReference type="PROSITE" id="PS50887">
    <property type="entry name" value="GGDEF"/>
    <property type="match status" value="1"/>
</dbReference>
<feature type="domain" description="PAS" evidence="8">
    <location>
        <begin position="317"/>
        <end position="362"/>
    </location>
</feature>
<dbReference type="OrthoDB" id="9813903at2"/>
<dbReference type="SUPFAM" id="SSF55785">
    <property type="entry name" value="PYP-like sensor domain (PAS domain)"/>
    <property type="match status" value="2"/>
</dbReference>
<dbReference type="RefSeq" id="WP_008061614.1">
    <property type="nucleotide sequence ID" value="NZ_AFHG01000050.1"/>
</dbReference>
<dbReference type="Gene3D" id="3.30.450.20">
    <property type="entry name" value="PAS domain"/>
    <property type="match status" value="2"/>
</dbReference>
<dbReference type="InterPro" id="IPR001633">
    <property type="entry name" value="EAL_dom"/>
</dbReference>
<evidence type="ECO:0000313" key="13">
    <source>
        <dbReference type="Proteomes" id="UP000005019"/>
    </source>
</evidence>
<feature type="domain" description="EAL" evidence="10">
    <location>
        <begin position="621"/>
        <end position="875"/>
    </location>
</feature>
<dbReference type="SUPFAM" id="SSF55073">
    <property type="entry name" value="Nucleotide cyclase"/>
    <property type="match status" value="1"/>
</dbReference>
<dbReference type="PROSITE" id="PS50113">
    <property type="entry name" value="PAC"/>
    <property type="match status" value="1"/>
</dbReference>